<feature type="domain" description="Endonuclease/exonuclease/phosphatase" evidence="3">
    <location>
        <begin position="305"/>
        <end position="598"/>
    </location>
</feature>
<gene>
    <name evidence="4" type="ORF">HNR23_003597</name>
</gene>
<evidence type="ECO:0000256" key="2">
    <source>
        <dbReference type="SAM" id="SignalP"/>
    </source>
</evidence>
<protein>
    <recommendedName>
        <fullName evidence="3">Endonuclease/exonuclease/phosphatase domain-containing protein</fullName>
    </recommendedName>
</protein>
<evidence type="ECO:0000313" key="4">
    <source>
        <dbReference type="EMBL" id="MBB6173537.1"/>
    </source>
</evidence>
<accession>A0A7X0D6H2</accession>
<keyword evidence="5" id="KW-1185">Reference proteome</keyword>
<dbReference type="SUPFAM" id="SSF56219">
    <property type="entry name" value="DNase I-like"/>
    <property type="match status" value="1"/>
</dbReference>
<dbReference type="InterPro" id="IPR005135">
    <property type="entry name" value="Endo/exonuclease/phosphatase"/>
</dbReference>
<dbReference type="AlphaFoldDB" id="A0A7X0D6H2"/>
<evidence type="ECO:0000313" key="5">
    <source>
        <dbReference type="Proteomes" id="UP000546642"/>
    </source>
</evidence>
<dbReference type="InterPro" id="IPR036691">
    <property type="entry name" value="Endo/exonu/phosph_ase_sf"/>
</dbReference>
<dbReference type="Gene3D" id="3.60.10.10">
    <property type="entry name" value="Endonuclease/exonuclease/phosphatase"/>
    <property type="match status" value="1"/>
</dbReference>
<proteinExistence type="predicted"/>
<comment type="caution">
    <text evidence="4">The sequence shown here is derived from an EMBL/GenBank/DDBJ whole genome shotgun (WGS) entry which is preliminary data.</text>
</comment>
<dbReference type="PANTHER" id="PTHR42834">
    <property type="entry name" value="ENDONUCLEASE/EXONUCLEASE/PHOSPHATASE FAMILY PROTEIN (AFU_ORTHOLOGUE AFUA_3G09210)"/>
    <property type="match status" value="1"/>
</dbReference>
<evidence type="ECO:0000259" key="3">
    <source>
        <dbReference type="Pfam" id="PF03372"/>
    </source>
</evidence>
<dbReference type="RefSeq" id="WP_184076990.1">
    <property type="nucleotide sequence ID" value="NZ_JACHDS010000001.1"/>
</dbReference>
<dbReference type="Proteomes" id="UP000546642">
    <property type="component" value="Unassembled WGS sequence"/>
</dbReference>
<name>A0A7X0D6H2_9ACTN</name>
<dbReference type="GO" id="GO:0003824">
    <property type="term" value="F:catalytic activity"/>
    <property type="evidence" value="ECO:0007669"/>
    <property type="project" value="InterPro"/>
</dbReference>
<reference evidence="4 5" key="1">
    <citation type="submission" date="2020-08" db="EMBL/GenBank/DDBJ databases">
        <title>Sequencing the genomes of 1000 actinobacteria strains.</title>
        <authorList>
            <person name="Klenk H.-P."/>
        </authorList>
    </citation>
    <scope>NUCLEOTIDE SEQUENCE [LARGE SCALE GENOMIC DNA]</scope>
    <source>
        <strain evidence="4 5">DSM 46659</strain>
    </source>
</reference>
<sequence>MSLSHTRPLSAAAVAAAVTIGAALVPAAPAPAAADSPRIHTIQGTTRVSPYAGQEVADVPGIVTAVNRFGSARGFWFQDPEGDDDPRTSEALFVFTAATTPDVRPGDDVRVSGTVTEYSPGSGLQTITQLADARWTVVGSGADIPSAVLLDTDTVPDAYAPDHGGDISGLELKPDTYALDFWEAHEHMLVRVDDAPVVGPTDRFNALWVTTKDDQNRSPRGGTVYGDYADPNSGRLKVESLIPYAERPFPRADVGDVLAGTTQGPLYYSRWGGYQLRATQLGRHVDNELPREVADEHRDWELSVATYNVENLSAADDQEKVDGLARGVAHNLGSPDIVGLEEIQDDNGPVDDGTVDADETLSRFVAAIKDAGGPAYQWRQINPEDGADGGQPGGNIRNVFLFNPDRVAFVDREGGDATTPVEVVEGADGRAALSVSPGRIAPGDEAWRSSRKPLVGEFVFEGRTVFVVTNHFGSKRGDQPMHGLRQPPERTSEVQRNAQAERVREFTDELAAVDPAANVMVIGDLNDFEFSRTLEILTADGGLDNPALELPAGERYNYVFDGNSQMLDHMLLSGAAADRARYRIVRTNSEFHDQVSDHDPQVVRFRPLTGDAKVDRREDRRYYSGAGRP</sequence>
<organism evidence="4 5">
    <name type="scientific">Nocardiopsis mwathae</name>
    <dbReference type="NCBI Taxonomy" id="1472723"/>
    <lineage>
        <taxon>Bacteria</taxon>
        <taxon>Bacillati</taxon>
        <taxon>Actinomycetota</taxon>
        <taxon>Actinomycetes</taxon>
        <taxon>Streptosporangiales</taxon>
        <taxon>Nocardiopsidaceae</taxon>
        <taxon>Nocardiopsis</taxon>
    </lineage>
</organism>
<feature type="region of interest" description="Disordered" evidence="1">
    <location>
        <begin position="476"/>
        <end position="496"/>
    </location>
</feature>
<feature type="compositionally biased region" description="Basic and acidic residues" evidence="1">
    <location>
        <begin position="487"/>
        <end position="496"/>
    </location>
</feature>
<dbReference type="CDD" id="cd04486">
    <property type="entry name" value="YhcR_OBF_like"/>
    <property type="match status" value="1"/>
</dbReference>
<dbReference type="Pfam" id="PF03372">
    <property type="entry name" value="Exo_endo_phos"/>
    <property type="match status" value="1"/>
</dbReference>
<feature type="signal peptide" evidence="2">
    <location>
        <begin position="1"/>
        <end position="27"/>
    </location>
</feature>
<dbReference type="PANTHER" id="PTHR42834:SF1">
    <property type="entry name" value="ENDONUCLEASE_EXONUCLEASE_PHOSPHATASE FAMILY PROTEIN (AFU_ORTHOLOGUE AFUA_3G09210)"/>
    <property type="match status" value="1"/>
</dbReference>
<keyword evidence="2" id="KW-0732">Signal</keyword>
<feature type="chain" id="PRO_5038626233" description="Endonuclease/exonuclease/phosphatase domain-containing protein" evidence="2">
    <location>
        <begin position="28"/>
        <end position="629"/>
    </location>
</feature>
<evidence type="ECO:0000256" key="1">
    <source>
        <dbReference type="SAM" id="MobiDB-lite"/>
    </source>
</evidence>
<dbReference type="EMBL" id="JACHDS010000001">
    <property type="protein sequence ID" value="MBB6173537.1"/>
    <property type="molecule type" value="Genomic_DNA"/>
</dbReference>